<proteinExistence type="inferred from homology"/>
<gene>
    <name evidence="8" type="ORF">EFK50_12940</name>
</gene>
<dbReference type="EMBL" id="RJSE01000007">
    <property type="protein sequence ID" value="RNL62657.1"/>
    <property type="molecule type" value="Genomic_DNA"/>
</dbReference>
<evidence type="ECO:0000256" key="5">
    <source>
        <dbReference type="ARBA" id="ARBA00022927"/>
    </source>
</evidence>
<sequence>MKSSSSDLALPELRSGVWTRFGSNAVLGDAVTEDTLASLAESTRTAARSQGYAVGWAEGQRAARALAAVEAEAAAEARRAAAVLRDEEHRAAIAALAVAASHLHDQVAGTCARVEERASDLAYDLLVELVGHQVAVGVDVVRRALALLPPEPLVTVRLHPDELAGSEALAAAGATVIADPALNRGDALVEAAEHVLDLRISTALERVREVLR</sequence>
<evidence type="ECO:0000313" key="9">
    <source>
        <dbReference type="Proteomes" id="UP000267128"/>
    </source>
</evidence>
<comment type="similarity">
    <text evidence="2">Belongs to the FliH family.</text>
</comment>
<dbReference type="OrthoDB" id="3788545at2"/>
<dbReference type="RefSeq" id="WP_123227953.1">
    <property type="nucleotide sequence ID" value="NZ_RJSE01000007.1"/>
</dbReference>
<evidence type="ECO:0000256" key="2">
    <source>
        <dbReference type="ARBA" id="ARBA00006602"/>
    </source>
</evidence>
<protein>
    <recommendedName>
        <fullName evidence="7">Flagellar assembly protein FliH/Type III secretion system HrpE domain-containing protein</fullName>
    </recommendedName>
</protein>
<evidence type="ECO:0000256" key="6">
    <source>
        <dbReference type="ARBA" id="ARBA00023225"/>
    </source>
</evidence>
<organism evidence="8 9">
    <name type="scientific">Nocardioides marmoriginsengisoli</name>
    <dbReference type="NCBI Taxonomy" id="661483"/>
    <lineage>
        <taxon>Bacteria</taxon>
        <taxon>Bacillati</taxon>
        <taxon>Actinomycetota</taxon>
        <taxon>Actinomycetes</taxon>
        <taxon>Propionibacteriales</taxon>
        <taxon>Nocardioidaceae</taxon>
        <taxon>Nocardioides</taxon>
    </lineage>
</organism>
<accession>A0A3N0CGU3</accession>
<evidence type="ECO:0000256" key="1">
    <source>
        <dbReference type="ARBA" id="ARBA00003041"/>
    </source>
</evidence>
<evidence type="ECO:0000313" key="8">
    <source>
        <dbReference type="EMBL" id="RNL62657.1"/>
    </source>
</evidence>
<evidence type="ECO:0000256" key="4">
    <source>
        <dbReference type="ARBA" id="ARBA00022795"/>
    </source>
</evidence>
<dbReference type="PANTHER" id="PTHR34982">
    <property type="entry name" value="YOP PROTEINS TRANSLOCATION PROTEIN L"/>
    <property type="match status" value="1"/>
</dbReference>
<name>A0A3N0CGU3_9ACTN</name>
<dbReference type="PANTHER" id="PTHR34982:SF1">
    <property type="entry name" value="FLAGELLAR ASSEMBLY PROTEIN FLIH"/>
    <property type="match status" value="1"/>
</dbReference>
<dbReference type="GO" id="GO:0005829">
    <property type="term" value="C:cytosol"/>
    <property type="evidence" value="ECO:0007669"/>
    <property type="project" value="TreeGrafter"/>
</dbReference>
<keyword evidence="9" id="KW-1185">Reference proteome</keyword>
<dbReference type="GO" id="GO:0044781">
    <property type="term" value="P:bacterial-type flagellum organization"/>
    <property type="evidence" value="ECO:0007669"/>
    <property type="project" value="UniProtKB-KW"/>
</dbReference>
<keyword evidence="3" id="KW-0813">Transport</keyword>
<comment type="function">
    <text evidence="1">Needed for flagellar regrowth and assembly.</text>
</comment>
<keyword evidence="4" id="KW-1005">Bacterial flagellum biogenesis</keyword>
<dbReference type="Pfam" id="PF02108">
    <property type="entry name" value="FliH"/>
    <property type="match status" value="1"/>
</dbReference>
<evidence type="ECO:0000256" key="3">
    <source>
        <dbReference type="ARBA" id="ARBA00022448"/>
    </source>
</evidence>
<dbReference type="GO" id="GO:0015031">
    <property type="term" value="P:protein transport"/>
    <property type="evidence" value="ECO:0007669"/>
    <property type="project" value="UniProtKB-KW"/>
</dbReference>
<dbReference type="Proteomes" id="UP000267128">
    <property type="component" value="Unassembled WGS sequence"/>
</dbReference>
<comment type="caution">
    <text evidence="8">The sequence shown here is derived from an EMBL/GenBank/DDBJ whole genome shotgun (WGS) entry which is preliminary data.</text>
</comment>
<keyword evidence="5" id="KW-0653">Protein transport</keyword>
<reference evidence="8 9" key="1">
    <citation type="submission" date="2018-11" db="EMBL/GenBank/DDBJ databases">
        <authorList>
            <person name="Li F."/>
        </authorList>
    </citation>
    <scope>NUCLEOTIDE SEQUENCE [LARGE SCALE GENOMIC DNA]</scope>
    <source>
        <strain evidence="8 9">Gsoil 097</strain>
    </source>
</reference>
<dbReference type="InterPro" id="IPR051472">
    <property type="entry name" value="T3SS_Stator/FliH"/>
</dbReference>
<evidence type="ECO:0000259" key="7">
    <source>
        <dbReference type="Pfam" id="PF02108"/>
    </source>
</evidence>
<keyword evidence="6" id="KW-1006">Bacterial flagellum protein export</keyword>
<dbReference type="InterPro" id="IPR018035">
    <property type="entry name" value="Flagellar_FliH/T3SS_HrpE"/>
</dbReference>
<dbReference type="AlphaFoldDB" id="A0A3N0CGU3"/>
<feature type="domain" description="Flagellar assembly protein FliH/Type III secretion system HrpE" evidence="7">
    <location>
        <begin position="92"/>
        <end position="206"/>
    </location>
</feature>